<protein>
    <recommendedName>
        <fullName evidence="1">N-acetyltransferase domain-containing protein</fullName>
    </recommendedName>
</protein>
<reference evidence="2 3" key="1">
    <citation type="submission" date="2021-01" db="EMBL/GenBank/DDBJ databases">
        <title>Whole genome shotgun sequence of Actinoplanes palleronii NBRC 14916.</title>
        <authorList>
            <person name="Komaki H."/>
            <person name="Tamura T."/>
        </authorList>
    </citation>
    <scope>NUCLEOTIDE SEQUENCE [LARGE SCALE GENOMIC DNA]</scope>
    <source>
        <strain evidence="2 3">NBRC 14916</strain>
    </source>
</reference>
<accession>A0ABQ4B363</accession>
<evidence type="ECO:0000313" key="3">
    <source>
        <dbReference type="Proteomes" id="UP000624709"/>
    </source>
</evidence>
<dbReference type="InterPro" id="IPR000182">
    <property type="entry name" value="GNAT_dom"/>
</dbReference>
<dbReference type="EMBL" id="BOMS01000014">
    <property type="protein sequence ID" value="GIE65041.1"/>
    <property type="molecule type" value="Genomic_DNA"/>
</dbReference>
<dbReference type="Gene3D" id="3.40.630.30">
    <property type="match status" value="1"/>
</dbReference>
<name>A0ABQ4B363_9ACTN</name>
<dbReference type="Pfam" id="PF00583">
    <property type="entry name" value="Acetyltransf_1"/>
    <property type="match status" value="1"/>
</dbReference>
<comment type="caution">
    <text evidence="2">The sequence shown here is derived from an EMBL/GenBank/DDBJ whole genome shotgun (WGS) entry which is preliminary data.</text>
</comment>
<feature type="domain" description="N-acetyltransferase" evidence="1">
    <location>
        <begin position="119"/>
        <end position="292"/>
    </location>
</feature>
<sequence length="292" mass="31131">MARADSDLFDRLEQFYDALPRPWARIEEIGSLVLFVREGEGWPYYARPRLGAPAPTTGDLLDVRRRQRDLGVPETLEWVHETTPDLLAVARSAGLDALLAPLLRLDPQALVPDLPVPGGEIRTLDPAGAGFAADLSASRAVAQLAFAAPAYRSALESAEKTLLIEGAGPSERDATAGLGLSDEVIRHTRLTLDSGDYETVVVEADGEGIVATGTSMRVGEVAEIAGVATLPTARGRGYASQLTATLARRLLDRGVHLIFLSAGDDDVARLYTRVGFRRIGTACVAEPAALPL</sequence>
<dbReference type="PROSITE" id="PS51186">
    <property type="entry name" value="GNAT"/>
    <property type="match status" value="1"/>
</dbReference>
<proteinExistence type="predicted"/>
<keyword evidence="3" id="KW-1185">Reference proteome</keyword>
<gene>
    <name evidence="2" type="ORF">Apa02nite_011490</name>
</gene>
<organism evidence="2 3">
    <name type="scientific">Actinoplanes palleronii</name>
    <dbReference type="NCBI Taxonomy" id="113570"/>
    <lineage>
        <taxon>Bacteria</taxon>
        <taxon>Bacillati</taxon>
        <taxon>Actinomycetota</taxon>
        <taxon>Actinomycetes</taxon>
        <taxon>Micromonosporales</taxon>
        <taxon>Micromonosporaceae</taxon>
        <taxon>Actinoplanes</taxon>
    </lineage>
</organism>
<evidence type="ECO:0000259" key="1">
    <source>
        <dbReference type="PROSITE" id="PS51186"/>
    </source>
</evidence>
<dbReference type="SUPFAM" id="SSF55729">
    <property type="entry name" value="Acyl-CoA N-acyltransferases (Nat)"/>
    <property type="match status" value="1"/>
</dbReference>
<evidence type="ECO:0000313" key="2">
    <source>
        <dbReference type="EMBL" id="GIE65041.1"/>
    </source>
</evidence>
<dbReference type="Proteomes" id="UP000624709">
    <property type="component" value="Unassembled WGS sequence"/>
</dbReference>
<dbReference type="RefSeq" id="WP_203824115.1">
    <property type="nucleotide sequence ID" value="NZ_BAAATY010000001.1"/>
</dbReference>
<dbReference type="InterPro" id="IPR016181">
    <property type="entry name" value="Acyl_CoA_acyltransferase"/>
</dbReference>
<dbReference type="CDD" id="cd04301">
    <property type="entry name" value="NAT_SF"/>
    <property type="match status" value="1"/>
</dbReference>